<keyword evidence="3" id="KW-1185">Reference proteome</keyword>
<evidence type="ECO:0000313" key="3">
    <source>
        <dbReference type="Proteomes" id="UP000649617"/>
    </source>
</evidence>
<dbReference type="EMBL" id="CAJNIZ010007113">
    <property type="protein sequence ID" value="CAE7255229.1"/>
    <property type="molecule type" value="Genomic_DNA"/>
</dbReference>
<comment type="caution">
    <text evidence="2">The sequence shown here is derived from an EMBL/GenBank/DDBJ whole genome shotgun (WGS) entry which is preliminary data.</text>
</comment>
<reference evidence="2" key="1">
    <citation type="submission" date="2021-02" db="EMBL/GenBank/DDBJ databases">
        <authorList>
            <person name="Dougan E. K."/>
            <person name="Rhodes N."/>
            <person name="Thang M."/>
            <person name="Chan C."/>
        </authorList>
    </citation>
    <scope>NUCLEOTIDE SEQUENCE</scope>
</reference>
<dbReference type="AlphaFoldDB" id="A0A812M117"/>
<dbReference type="Pfam" id="PF25789">
    <property type="entry name" value="TPR_NAA35"/>
    <property type="match status" value="2"/>
</dbReference>
<dbReference type="GO" id="GO:0031417">
    <property type="term" value="C:NatC complex"/>
    <property type="evidence" value="ECO:0007669"/>
    <property type="project" value="InterPro"/>
</dbReference>
<dbReference type="InterPro" id="IPR007244">
    <property type="entry name" value="Naa35_N"/>
</dbReference>
<name>A0A812M117_SYMPI</name>
<sequence>MDHLLMYYLLWLDGHTIIQTCFSCLYLQDPKRLLAPLPELASFVDAFLIACQHAYDAVTSAGVFDDEDFVPTMFGVDLQACVFSSDPQKVSTRARSDCQRLRAEKDDLVACRMEFVEKYMLALVGLTEGPSQSKAVTAHLTKCLQLLERLEATAEPPNEEVLRRFDASTNRKLLVPGPPRTVESIKDPKVIFKMWNRHVQELLMCTSLLDRSLHQLVQGMVVHKESPNVLVRSIAQLTVAKDGLVRRLLLDSLETHLFPSEAMQHCKRLAEPFIARCESMFLHLLKLAHLNEARRFRRSAHVFPDFNELQHEAWRLDEALKATFAANLRQDEASPTKMTCIQSQSFFVMQLLHVAAEQRRSCQYQDVVPNAALLYPRLPEEVMKIVDAALELFSPKQATENRKVEVQSTVLGVDPGASTIPTFAVMVTKLLLGFQLDLYDEVEPAAWDSFVSATGWMHIGPSVPLPHSLRPAIMYVDYLLGLRLYNLNEIYYSKEVTAGGSKKKSNARPKDSLGKLKPRNPPTSLLLLEATQTLVRGLFRALAVCCHGLLGKNPPAAVEAGLCQRFVLRFRSLEQFRLPHLPSFEDFKQSAVLAQESAERRPVLVAAQNSFLEAAQLLERIQPAVKEEGGETLALAQSLRRVVVANQLGVTQLLRCLDSGAEELARKKVTVELVHHSQFVSIQVMDR</sequence>
<proteinExistence type="predicted"/>
<accession>A0A812M117</accession>
<evidence type="ECO:0000259" key="1">
    <source>
        <dbReference type="Pfam" id="PF25789"/>
    </source>
</evidence>
<dbReference type="OrthoDB" id="269405at2759"/>
<feature type="domain" description="NAA35-like TPR repeats" evidence="1">
    <location>
        <begin position="475"/>
        <end position="681"/>
    </location>
</feature>
<dbReference type="Proteomes" id="UP000649617">
    <property type="component" value="Unassembled WGS sequence"/>
</dbReference>
<gene>
    <name evidence="2" type="primary">naa35</name>
    <name evidence="2" type="ORF">SPIL2461_LOCUS5112</name>
</gene>
<feature type="domain" description="NAA35-like TPR repeats" evidence="1">
    <location>
        <begin position="204"/>
        <end position="334"/>
    </location>
</feature>
<dbReference type="InterPro" id="IPR057982">
    <property type="entry name" value="TPR_NAA35"/>
</dbReference>
<evidence type="ECO:0000313" key="2">
    <source>
        <dbReference type="EMBL" id="CAE7255229.1"/>
    </source>
</evidence>
<dbReference type="PANTHER" id="PTHR21373:SF0">
    <property type="entry name" value="N-ALPHA-ACETYLTRANSFERASE 35, NATC AUXILIARY SUBUNIT"/>
    <property type="match status" value="1"/>
</dbReference>
<dbReference type="PANTHER" id="PTHR21373">
    <property type="entry name" value="GLUCOSE REPRESSIBLE PROTEIN MAK10"/>
    <property type="match status" value="1"/>
</dbReference>
<protein>
    <submittedName>
        <fullName evidence="2">Naa35 protein</fullName>
    </submittedName>
</protein>
<organism evidence="2 3">
    <name type="scientific">Symbiodinium pilosum</name>
    <name type="common">Dinoflagellate</name>
    <dbReference type="NCBI Taxonomy" id="2952"/>
    <lineage>
        <taxon>Eukaryota</taxon>
        <taxon>Sar</taxon>
        <taxon>Alveolata</taxon>
        <taxon>Dinophyceae</taxon>
        <taxon>Suessiales</taxon>
        <taxon>Symbiodiniaceae</taxon>
        <taxon>Symbiodinium</taxon>
    </lineage>
</organism>